<dbReference type="RefSeq" id="WP_210663047.1">
    <property type="nucleotide sequence ID" value="NZ_JAGKSP010000015.1"/>
</dbReference>
<comment type="caution">
    <text evidence="1">The sequence shown here is derived from an EMBL/GenBank/DDBJ whole genome shotgun (WGS) entry which is preliminary data.</text>
</comment>
<evidence type="ECO:0000313" key="2">
    <source>
        <dbReference type="Proteomes" id="UP000673394"/>
    </source>
</evidence>
<protein>
    <submittedName>
        <fullName evidence="1">Uncharacterized protein</fullName>
    </submittedName>
</protein>
<organism evidence="1 2">
    <name type="scientific">Paenibacillus lignilyticus</name>
    <dbReference type="NCBI Taxonomy" id="1172615"/>
    <lineage>
        <taxon>Bacteria</taxon>
        <taxon>Bacillati</taxon>
        <taxon>Bacillota</taxon>
        <taxon>Bacilli</taxon>
        <taxon>Bacillales</taxon>
        <taxon>Paenibacillaceae</taxon>
        <taxon>Paenibacillus</taxon>
    </lineage>
</organism>
<keyword evidence="2" id="KW-1185">Reference proteome</keyword>
<name>A0ABS5CJT0_9BACL</name>
<dbReference type="Proteomes" id="UP000673394">
    <property type="component" value="Unassembled WGS sequence"/>
</dbReference>
<accession>A0ABS5CJT0</accession>
<reference evidence="1 2" key="1">
    <citation type="submission" date="2021-04" db="EMBL/GenBank/DDBJ databases">
        <title>Paenibacillus sp. DLE-14 whole genome sequence.</title>
        <authorList>
            <person name="Ham Y.J."/>
        </authorList>
    </citation>
    <scope>NUCLEOTIDE SEQUENCE [LARGE SCALE GENOMIC DNA]</scope>
    <source>
        <strain evidence="1 2">DLE-14</strain>
    </source>
</reference>
<sequence>MQPVRPAAESVIWVRRALGIRDPGVWHSAYGMRHPACGIRHAASSIPHSACRML</sequence>
<proteinExistence type="predicted"/>
<evidence type="ECO:0000313" key="1">
    <source>
        <dbReference type="EMBL" id="MBP3966118.1"/>
    </source>
</evidence>
<dbReference type="EMBL" id="JAGKSP010000015">
    <property type="protein sequence ID" value="MBP3966118.1"/>
    <property type="molecule type" value="Genomic_DNA"/>
</dbReference>
<gene>
    <name evidence="1" type="ORF">I8J30_25785</name>
</gene>